<protein>
    <submittedName>
        <fullName evidence="1">Uncharacterized protein</fullName>
    </submittedName>
</protein>
<accession>B7JVH6</accession>
<name>B7JVH6_RIPO1</name>
<dbReference type="Proteomes" id="UP000008204">
    <property type="component" value="Chromosome"/>
</dbReference>
<gene>
    <name evidence="1" type="ordered locus">PCC8801_4387</name>
</gene>
<sequence length="35" mass="4199">MMLIYRQFSQYYHYISRVGNAHLGYYLIAGAWKAI</sequence>
<dbReference type="KEGG" id="cyp:PCC8801_4387"/>
<keyword evidence="2" id="KW-1185">Reference proteome</keyword>
<dbReference type="AlphaFoldDB" id="B7JVH6"/>
<dbReference type="HOGENOM" id="CLU_3364536_0_0_3"/>
<evidence type="ECO:0000313" key="2">
    <source>
        <dbReference type="Proteomes" id="UP000008204"/>
    </source>
</evidence>
<proteinExistence type="predicted"/>
<organism evidence="1 2">
    <name type="scientific">Rippkaea orientalis (strain PCC 8801 / RF-1)</name>
    <name type="common">Cyanothece sp. (strain PCC 8801)</name>
    <dbReference type="NCBI Taxonomy" id="41431"/>
    <lineage>
        <taxon>Bacteria</taxon>
        <taxon>Bacillati</taxon>
        <taxon>Cyanobacteriota</taxon>
        <taxon>Cyanophyceae</taxon>
        <taxon>Oscillatoriophycideae</taxon>
        <taxon>Chroococcales</taxon>
        <taxon>Aphanothecaceae</taxon>
        <taxon>Rippkaea</taxon>
        <taxon>Rippkaea orientalis</taxon>
    </lineage>
</organism>
<reference evidence="2" key="1">
    <citation type="journal article" date="2011" name="MBio">
        <title>Novel metabolic attributes of the genus Cyanothece, comprising a group of unicellular nitrogen-fixing Cyanobacteria.</title>
        <authorList>
            <person name="Bandyopadhyay A."/>
            <person name="Elvitigala T."/>
            <person name="Welsh E."/>
            <person name="Stockel J."/>
            <person name="Liberton M."/>
            <person name="Min H."/>
            <person name="Sherman L.A."/>
            <person name="Pakrasi H.B."/>
        </authorList>
    </citation>
    <scope>NUCLEOTIDE SEQUENCE [LARGE SCALE GENOMIC DNA]</scope>
    <source>
        <strain evidence="2">PCC 8801</strain>
    </source>
</reference>
<evidence type="ECO:0000313" key="1">
    <source>
        <dbReference type="EMBL" id="ACK68309.1"/>
    </source>
</evidence>
<dbReference type="EMBL" id="CP001287">
    <property type="protein sequence ID" value="ACK68309.1"/>
    <property type="molecule type" value="Genomic_DNA"/>
</dbReference>